<evidence type="ECO:0000256" key="5">
    <source>
        <dbReference type="ARBA" id="ARBA00022741"/>
    </source>
</evidence>
<evidence type="ECO:0000256" key="7">
    <source>
        <dbReference type="ARBA" id="ARBA00022967"/>
    </source>
</evidence>
<dbReference type="PANTHER" id="PTHR43297">
    <property type="entry name" value="OLIGOPEPTIDE TRANSPORT ATP-BINDING PROTEIN APPD"/>
    <property type="match status" value="1"/>
</dbReference>
<feature type="coiled-coil region" evidence="9">
    <location>
        <begin position="156"/>
        <end position="190"/>
    </location>
</feature>
<dbReference type="Pfam" id="PF00005">
    <property type="entry name" value="ABC_tran"/>
    <property type="match status" value="2"/>
</dbReference>
<dbReference type="EMBL" id="LAZR01001372">
    <property type="protein sequence ID" value="KKN45690.1"/>
    <property type="molecule type" value="Genomic_DNA"/>
</dbReference>
<dbReference type="Gene3D" id="3.40.50.300">
    <property type="entry name" value="P-loop containing nucleotide triphosphate hydrolases"/>
    <property type="match status" value="1"/>
</dbReference>
<dbReference type="InterPro" id="IPR013563">
    <property type="entry name" value="Oligopep_ABC_C"/>
</dbReference>
<keyword evidence="8" id="KW-0472">Membrane</keyword>
<evidence type="ECO:0000259" key="10">
    <source>
        <dbReference type="PROSITE" id="PS50893"/>
    </source>
</evidence>
<evidence type="ECO:0000256" key="4">
    <source>
        <dbReference type="ARBA" id="ARBA00022519"/>
    </source>
</evidence>
<dbReference type="InterPro" id="IPR027417">
    <property type="entry name" value="P-loop_NTPase"/>
</dbReference>
<keyword evidence="2" id="KW-0813">Transport</keyword>
<dbReference type="InterPro" id="IPR003439">
    <property type="entry name" value="ABC_transporter-like_ATP-bd"/>
</dbReference>
<dbReference type="PROSITE" id="PS50893">
    <property type="entry name" value="ABC_TRANSPORTER_2"/>
    <property type="match status" value="1"/>
</dbReference>
<keyword evidence="6" id="KW-0067">ATP-binding</keyword>
<evidence type="ECO:0000256" key="1">
    <source>
        <dbReference type="ARBA" id="ARBA00004202"/>
    </source>
</evidence>
<keyword evidence="7" id="KW-1278">Translocase</keyword>
<organism evidence="11">
    <name type="scientific">marine sediment metagenome</name>
    <dbReference type="NCBI Taxonomy" id="412755"/>
    <lineage>
        <taxon>unclassified sequences</taxon>
        <taxon>metagenomes</taxon>
        <taxon>ecological metagenomes</taxon>
    </lineage>
</organism>
<dbReference type="GO" id="GO:0005886">
    <property type="term" value="C:plasma membrane"/>
    <property type="evidence" value="ECO:0007669"/>
    <property type="project" value="UniProtKB-SubCell"/>
</dbReference>
<dbReference type="PROSITE" id="PS00211">
    <property type="entry name" value="ABC_TRANSPORTER_1"/>
    <property type="match status" value="1"/>
</dbReference>
<feature type="domain" description="ABC transporter" evidence="10">
    <location>
        <begin position="32"/>
        <end position="340"/>
    </location>
</feature>
<keyword evidence="9" id="KW-0175">Coiled coil</keyword>
<name>A0A0F9QNB9_9ZZZZ</name>
<dbReference type="NCBIfam" id="TIGR01727">
    <property type="entry name" value="oligo_HPY"/>
    <property type="match status" value="1"/>
</dbReference>
<gene>
    <name evidence="11" type="ORF">LCGC14_0680530</name>
</gene>
<evidence type="ECO:0000256" key="9">
    <source>
        <dbReference type="SAM" id="Coils"/>
    </source>
</evidence>
<dbReference type="GO" id="GO:0016887">
    <property type="term" value="F:ATP hydrolysis activity"/>
    <property type="evidence" value="ECO:0007669"/>
    <property type="project" value="InterPro"/>
</dbReference>
<keyword evidence="4" id="KW-0997">Cell inner membrane</keyword>
<evidence type="ECO:0000256" key="6">
    <source>
        <dbReference type="ARBA" id="ARBA00022840"/>
    </source>
</evidence>
<dbReference type="GO" id="GO:0015833">
    <property type="term" value="P:peptide transport"/>
    <property type="evidence" value="ECO:0007669"/>
    <property type="project" value="InterPro"/>
</dbReference>
<keyword evidence="5" id="KW-0547">Nucleotide-binding</keyword>
<proteinExistence type="predicted"/>
<evidence type="ECO:0000256" key="8">
    <source>
        <dbReference type="ARBA" id="ARBA00023136"/>
    </source>
</evidence>
<comment type="caution">
    <text evidence="11">The sequence shown here is derived from an EMBL/GenBank/DDBJ whole genome shotgun (WGS) entry which is preliminary data.</text>
</comment>
<accession>A0A0F9QNB9</accession>
<dbReference type="PANTHER" id="PTHR43297:SF14">
    <property type="entry name" value="ATPASE AAA-TYPE CORE DOMAIN-CONTAINING PROTEIN"/>
    <property type="match status" value="1"/>
</dbReference>
<dbReference type="Pfam" id="PF08352">
    <property type="entry name" value="oligo_HPY"/>
    <property type="match status" value="1"/>
</dbReference>
<dbReference type="SMART" id="SM00382">
    <property type="entry name" value="AAA"/>
    <property type="match status" value="1"/>
</dbReference>
<dbReference type="InterPro" id="IPR003593">
    <property type="entry name" value="AAA+_ATPase"/>
</dbReference>
<dbReference type="SUPFAM" id="SSF52540">
    <property type="entry name" value="P-loop containing nucleoside triphosphate hydrolases"/>
    <property type="match status" value="1"/>
</dbReference>
<reference evidence="11" key="1">
    <citation type="journal article" date="2015" name="Nature">
        <title>Complex archaea that bridge the gap between prokaryotes and eukaryotes.</title>
        <authorList>
            <person name="Spang A."/>
            <person name="Saw J.H."/>
            <person name="Jorgensen S.L."/>
            <person name="Zaremba-Niedzwiedzka K."/>
            <person name="Martijn J."/>
            <person name="Lind A.E."/>
            <person name="van Eijk R."/>
            <person name="Schleper C."/>
            <person name="Guy L."/>
            <person name="Ettema T.J."/>
        </authorList>
    </citation>
    <scope>NUCLEOTIDE SEQUENCE</scope>
</reference>
<dbReference type="GO" id="GO:0005524">
    <property type="term" value="F:ATP binding"/>
    <property type="evidence" value="ECO:0007669"/>
    <property type="project" value="UniProtKB-KW"/>
</dbReference>
<evidence type="ECO:0000313" key="11">
    <source>
        <dbReference type="EMBL" id="KKN45690.1"/>
    </source>
</evidence>
<dbReference type="InterPro" id="IPR050388">
    <property type="entry name" value="ABC_Ni/Peptide_Import"/>
</dbReference>
<keyword evidence="3" id="KW-1003">Cell membrane</keyword>
<evidence type="ECO:0000256" key="3">
    <source>
        <dbReference type="ARBA" id="ARBA00022475"/>
    </source>
</evidence>
<sequence>MDLTVKKKTSVEAIEKNQTSSVISGNSENLLLEIKNLKTNFYTEEGIVKAVDGVSFTMGRDEILGLVGETGCGKSVTALSILRLVREPGKIIEGTITFNGVNLLDLTEGQMREYRGKDITMIFQDPLNSLNPILQIGRQISEVFLLHQEEEIKEIIQQRRLDRDNEKQSIKNLKEELKIKKTRITKEEERELKAKIKKLKGTLTKKPTLKDIAWEKSEEIIKEVGIADAKGILKRYPHELSGGMRQRVMISMGLSCNPKLLIADEPTTALDVTIQAQILDLMKVLKKKFRTSILMITHDLGIIAELCEKVAVMYSGTIVEYAPAEDLFKNPRHPYTKGLIGSIPSIEKKNQELLTIRGMVPNLIYPPSGCRFHPRCDYRLETCDKVRPNNIEIGDKHFVNCHLFDPKYKNSPKFQWGEDINKESYKI</sequence>
<evidence type="ECO:0000256" key="2">
    <source>
        <dbReference type="ARBA" id="ARBA00022448"/>
    </source>
</evidence>
<comment type="subcellular location">
    <subcellularLocation>
        <location evidence="1">Cell membrane</location>
        <topology evidence="1">Peripheral membrane protein</topology>
    </subcellularLocation>
</comment>
<dbReference type="CDD" id="cd03257">
    <property type="entry name" value="ABC_NikE_OppD_transporters"/>
    <property type="match status" value="1"/>
</dbReference>
<dbReference type="InterPro" id="IPR017871">
    <property type="entry name" value="ABC_transporter-like_CS"/>
</dbReference>
<protein>
    <recommendedName>
        <fullName evidence="10">ABC transporter domain-containing protein</fullName>
    </recommendedName>
</protein>
<dbReference type="AlphaFoldDB" id="A0A0F9QNB9"/>